<proteinExistence type="inferred from homology"/>
<dbReference type="RefSeq" id="WP_264841417.1">
    <property type="nucleotide sequence ID" value="NZ_AP025628.1"/>
</dbReference>
<dbReference type="Pfam" id="PF00294">
    <property type="entry name" value="PfkB"/>
    <property type="match status" value="1"/>
</dbReference>
<organism evidence="7 8">
    <name type="scientific">Caldinitratiruptor microaerophilus</name>
    <dbReference type="NCBI Taxonomy" id="671077"/>
    <lineage>
        <taxon>Bacteria</taxon>
        <taxon>Bacillati</taxon>
        <taxon>Bacillota</taxon>
        <taxon>Clostridia</taxon>
        <taxon>Eubacteriales</taxon>
        <taxon>Symbiobacteriaceae</taxon>
        <taxon>Caldinitratiruptor</taxon>
    </lineage>
</organism>
<feature type="domain" description="Carbohydrate kinase PfkB" evidence="6">
    <location>
        <begin position="2"/>
        <end position="297"/>
    </location>
</feature>
<accession>A0AA35CNP6</accession>
<keyword evidence="3" id="KW-0547">Nucleotide-binding</keyword>
<evidence type="ECO:0000256" key="4">
    <source>
        <dbReference type="ARBA" id="ARBA00022777"/>
    </source>
</evidence>
<evidence type="ECO:0000313" key="7">
    <source>
        <dbReference type="EMBL" id="BDG60716.1"/>
    </source>
</evidence>
<evidence type="ECO:0000256" key="3">
    <source>
        <dbReference type="ARBA" id="ARBA00022741"/>
    </source>
</evidence>
<dbReference type="SUPFAM" id="SSF53613">
    <property type="entry name" value="Ribokinase-like"/>
    <property type="match status" value="1"/>
</dbReference>
<protein>
    <submittedName>
        <fullName evidence="7">Sugar kinase</fullName>
    </submittedName>
</protein>
<dbReference type="PANTHER" id="PTHR43085">
    <property type="entry name" value="HEXOKINASE FAMILY MEMBER"/>
    <property type="match status" value="1"/>
</dbReference>
<sequence>MLDVVTLGESMVVFWPEEGPLGAARTFVRSVAGAESNVAIGLARLGYRSGWIGRLGDDAFGRFVLRTIRGEGVDVSRVRLDAAAPTGVMFRESVLGRDPRVYYYRRGSAGSRLGPEDVDPEYVGSARLLHVTGITPALSPSCREAVEAAVEAARQRGVTVALDPNLRLKLWGAGEAAAALRPLIGRAGLVLAGLEEGELLSGRRGEEEVAGWFLEAGAGLVVLKLGARGAMATDGTRTWRSPGFPAQVVDTVGAGDAFAAGFYAAWLAGRDVETCLRYGNAAGALVVQVVGDTEGLPYREELAAFLGEGDVPTR</sequence>
<dbReference type="PANTHER" id="PTHR43085:SF1">
    <property type="entry name" value="PSEUDOURIDINE KINASE-RELATED"/>
    <property type="match status" value="1"/>
</dbReference>
<keyword evidence="5" id="KW-0067">ATP-binding</keyword>
<dbReference type="Proteomes" id="UP001163687">
    <property type="component" value="Chromosome"/>
</dbReference>
<evidence type="ECO:0000313" key="8">
    <source>
        <dbReference type="Proteomes" id="UP001163687"/>
    </source>
</evidence>
<gene>
    <name evidence="7" type="ORF">caldi_18060</name>
</gene>
<evidence type="ECO:0000256" key="2">
    <source>
        <dbReference type="ARBA" id="ARBA00022679"/>
    </source>
</evidence>
<dbReference type="CDD" id="cd01166">
    <property type="entry name" value="KdgK"/>
    <property type="match status" value="1"/>
</dbReference>
<comment type="similarity">
    <text evidence="1">Belongs to the carbohydrate kinase PfkB family.</text>
</comment>
<dbReference type="GO" id="GO:0005524">
    <property type="term" value="F:ATP binding"/>
    <property type="evidence" value="ECO:0007669"/>
    <property type="project" value="UniProtKB-KW"/>
</dbReference>
<evidence type="ECO:0000256" key="1">
    <source>
        <dbReference type="ARBA" id="ARBA00010688"/>
    </source>
</evidence>
<dbReference type="AlphaFoldDB" id="A0AA35CNP6"/>
<dbReference type="InterPro" id="IPR011611">
    <property type="entry name" value="PfkB_dom"/>
</dbReference>
<keyword evidence="8" id="KW-1185">Reference proteome</keyword>
<dbReference type="EMBL" id="AP025628">
    <property type="protein sequence ID" value="BDG60716.1"/>
    <property type="molecule type" value="Genomic_DNA"/>
</dbReference>
<reference evidence="7" key="1">
    <citation type="submission" date="2022-03" db="EMBL/GenBank/DDBJ databases">
        <title>Complete genome sequence of Caldinitratiruptor microaerophilus.</title>
        <authorList>
            <person name="Mukaiyama R."/>
            <person name="Nishiyama T."/>
            <person name="Ueda K."/>
        </authorList>
    </citation>
    <scope>NUCLEOTIDE SEQUENCE</scope>
    <source>
        <strain evidence="7">JCM 16183</strain>
    </source>
</reference>
<keyword evidence="2" id="KW-0808">Transferase</keyword>
<evidence type="ECO:0000256" key="5">
    <source>
        <dbReference type="ARBA" id="ARBA00022840"/>
    </source>
</evidence>
<dbReference type="InterPro" id="IPR050306">
    <property type="entry name" value="PfkB_Carbo_kinase"/>
</dbReference>
<dbReference type="GO" id="GO:0016301">
    <property type="term" value="F:kinase activity"/>
    <property type="evidence" value="ECO:0007669"/>
    <property type="project" value="UniProtKB-KW"/>
</dbReference>
<dbReference type="KEGG" id="cmic:caldi_18060"/>
<evidence type="ECO:0000259" key="6">
    <source>
        <dbReference type="Pfam" id="PF00294"/>
    </source>
</evidence>
<dbReference type="Gene3D" id="3.40.1190.20">
    <property type="match status" value="1"/>
</dbReference>
<name>A0AA35CNP6_9FIRM</name>
<dbReference type="InterPro" id="IPR029056">
    <property type="entry name" value="Ribokinase-like"/>
</dbReference>
<keyword evidence="4 7" id="KW-0418">Kinase</keyword>